<dbReference type="SUPFAM" id="SSF52799">
    <property type="entry name" value="(Phosphotyrosine protein) phosphatases II"/>
    <property type="match status" value="1"/>
</dbReference>
<organism evidence="2 3">
    <name type="scientific">Azospirillum aestuarii</name>
    <dbReference type="NCBI Taxonomy" id="2802052"/>
    <lineage>
        <taxon>Bacteria</taxon>
        <taxon>Pseudomonadati</taxon>
        <taxon>Pseudomonadota</taxon>
        <taxon>Alphaproteobacteria</taxon>
        <taxon>Rhodospirillales</taxon>
        <taxon>Azospirillaceae</taxon>
        <taxon>Azospirillum</taxon>
    </lineage>
</organism>
<evidence type="ECO:0000259" key="1">
    <source>
        <dbReference type="PROSITE" id="PS50056"/>
    </source>
</evidence>
<dbReference type="InterPro" id="IPR029021">
    <property type="entry name" value="Prot-tyrosine_phosphatase-like"/>
</dbReference>
<sequence length="208" mass="22835">MLRALAGKMKIRVLSWAAVERGEAEGTDGIISIRPSAEHDAENLDLALAQATGGEVGAVLVQRFDDIAIPAFGPYCGPVIEHVAEALEFGRRIAEQTPEGSLVVHCQMGVSRSAAMALALLTQELGPGAEEEAVAALLRGDPEGRMHPNPLLVSMADSCLFRYGQLEAALAYACPRYVKWRDHWREAALDPERHWEQAKRIRTRRRTE</sequence>
<dbReference type="PROSITE" id="PS50056">
    <property type="entry name" value="TYR_PHOSPHATASE_2"/>
    <property type="match status" value="1"/>
</dbReference>
<keyword evidence="3" id="KW-1185">Reference proteome</keyword>
<dbReference type="RefSeq" id="WP_200483937.1">
    <property type="nucleotide sequence ID" value="NZ_JAEPIV010000001.1"/>
</dbReference>
<accession>A0ABS1HSC8</accession>
<feature type="domain" description="Tyrosine specific protein phosphatases" evidence="1">
    <location>
        <begin position="84"/>
        <end position="153"/>
    </location>
</feature>
<evidence type="ECO:0000313" key="3">
    <source>
        <dbReference type="Proteomes" id="UP000654452"/>
    </source>
</evidence>
<evidence type="ECO:0000313" key="2">
    <source>
        <dbReference type="EMBL" id="MBK4717574.1"/>
    </source>
</evidence>
<comment type="caution">
    <text evidence="2">The sequence shown here is derived from an EMBL/GenBank/DDBJ whole genome shotgun (WGS) entry which is preliminary data.</text>
</comment>
<dbReference type="InterPro" id="IPR000387">
    <property type="entry name" value="Tyr_Pase_dom"/>
</dbReference>
<dbReference type="Proteomes" id="UP000654452">
    <property type="component" value="Unassembled WGS sequence"/>
</dbReference>
<gene>
    <name evidence="2" type="ORF">JJL56_01695</name>
</gene>
<name>A0ABS1HSC8_9PROT</name>
<proteinExistence type="predicted"/>
<dbReference type="InterPro" id="IPR016130">
    <property type="entry name" value="Tyr_Pase_AS"/>
</dbReference>
<dbReference type="EMBL" id="JAEPIV010000001">
    <property type="protein sequence ID" value="MBK4717574.1"/>
    <property type="molecule type" value="Genomic_DNA"/>
</dbReference>
<protein>
    <submittedName>
        <fullName evidence="2">Dual specificity protein phosphatase family protein</fullName>
    </submittedName>
</protein>
<dbReference type="Gene3D" id="3.90.190.10">
    <property type="entry name" value="Protein tyrosine phosphatase superfamily"/>
    <property type="match status" value="1"/>
</dbReference>
<reference evidence="2 3" key="1">
    <citation type="submission" date="2021-01" db="EMBL/GenBank/DDBJ databases">
        <title>Azospirillum sp. YIM DDC1 draft genome.</title>
        <authorList>
            <person name="Wang Y.-X."/>
        </authorList>
    </citation>
    <scope>NUCLEOTIDE SEQUENCE [LARGE SCALE GENOMIC DNA]</scope>
    <source>
        <strain evidence="2 3">YIM DDC1</strain>
    </source>
</reference>
<dbReference type="PROSITE" id="PS00383">
    <property type="entry name" value="TYR_PHOSPHATASE_1"/>
    <property type="match status" value="1"/>
</dbReference>